<feature type="transmembrane region" description="Helical" evidence="1">
    <location>
        <begin position="37"/>
        <end position="54"/>
    </location>
</feature>
<keyword evidence="1" id="KW-0472">Membrane</keyword>
<comment type="caution">
    <text evidence="2">The sequence shown here is derived from an EMBL/GenBank/DDBJ whole genome shotgun (WGS) entry which is preliminary data.</text>
</comment>
<dbReference type="AlphaFoldDB" id="A0A164ZWT2"/>
<keyword evidence="3" id="KW-1185">Reference proteome</keyword>
<name>A0A164ZWT2_9CRUS</name>
<keyword evidence="1" id="KW-0812">Transmembrane</keyword>
<keyword evidence="1" id="KW-1133">Transmembrane helix</keyword>
<sequence length="69" mass="8246">MDNEDKTNTDTLIVNRIFDREEEVRIESNRRPTGRCLFLLGILLVGFDISSFFLRGDRTRLMKRELRRT</sequence>
<accession>A0A164ZWT2</accession>
<evidence type="ECO:0000256" key="1">
    <source>
        <dbReference type="SAM" id="Phobius"/>
    </source>
</evidence>
<proteinExistence type="predicted"/>
<dbReference type="EMBL" id="LRGB01000687">
    <property type="protein sequence ID" value="KZS16880.1"/>
    <property type="molecule type" value="Genomic_DNA"/>
</dbReference>
<dbReference type="Proteomes" id="UP000076858">
    <property type="component" value="Unassembled WGS sequence"/>
</dbReference>
<gene>
    <name evidence="2" type="ORF">APZ42_017512</name>
</gene>
<organism evidence="2 3">
    <name type="scientific">Daphnia magna</name>
    <dbReference type="NCBI Taxonomy" id="35525"/>
    <lineage>
        <taxon>Eukaryota</taxon>
        <taxon>Metazoa</taxon>
        <taxon>Ecdysozoa</taxon>
        <taxon>Arthropoda</taxon>
        <taxon>Crustacea</taxon>
        <taxon>Branchiopoda</taxon>
        <taxon>Diplostraca</taxon>
        <taxon>Cladocera</taxon>
        <taxon>Anomopoda</taxon>
        <taxon>Daphniidae</taxon>
        <taxon>Daphnia</taxon>
    </lineage>
</organism>
<protein>
    <submittedName>
        <fullName evidence="2">Uncharacterized protein</fullName>
    </submittedName>
</protein>
<evidence type="ECO:0000313" key="2">
    <source>
        <dbReference type="EMBL" id="KZS16880.1"/>
    </source>
</evidence>
<evidence type="ECO:0000313" key="3">
    <source>
        <dbReference type="Proteomes" id="UP000076858"/>
    </source>
</evidence>
<reference evidence="2 3" key="1">
    <citation type="submission" date="2016-03" db="EMBL/GenBank/DDBJ databases">
        <title>EvidentialGene: Evidence-directed Construction of Genes on Genomes.</title>
        <authorList>
            <person name="Gilbert D.G."/>
            <person name="Choi J.-H."/>
            <person name="Mockaitis K."/>
            <person name="Colbourne J."/>
            <person name="Pfrender M."/>
        </authorList>
    </citation>
    <scope>NUCLEOTIDE SEQUENCE [LARGE SCALE GENOMIC DNA]</scope>
    <source>
        <strain evidence="2 3">Xinb3</strain>
        <tissue evidence="2">Complete organism</tissue>
    </source>
</reference>